<gene>
    <name evidence="3" type="primary">cfaB</name>
    <name evidence="4" type="ORF">ETECE562_05223</name>
</gene>
<dbReference type="RefSeq" id="WP_000669509.1">
    <property type="nucleotide sequence ID" value="NZ_BDOV01000065.1"/>
</dbReference>
<dbReference type="EMBL" id="LR883003">
    <property type="protein sequence ID" value="CAD6025105.1"/>
    <property type="molecule type" value="Genomic_DNA"/>
</dbReference>
<dbReference type="SMR" id="Q93V20"/>
<reference evidence="4" key="3">
    <citation type="submission" date="2020-09" db="EMBL/GenBank/DDBJ databases">
        <authorList>
            <person name="Page A."/>
            <person name="Bastkowski S."/>
        </authorList>
    </citation>
    <scope>NUCLEOTIDE SEQUENCE [LARGE SCALE GENOMIC DNA]</scope>
    <source>
        <strain evidence="4">L6_E562_ETEC</strain>
        <plasmid evidence="4">4</plasmid>
    </source>
</reference>
<reference evidence="2" key="1">
    <citation type="journal article" date="1993" name="Chin. J. Biotechnol.">
        <title>Sequence analysis of the colonization factor antigen 1 gene of ETEC and observation of CFA/1 recombinant clone with electron microscopy.</title>
        <authorList>
            <person name="Zhang Z."/>
            <person name="Li S."/>
            <person name="Huang C."/>
        </authorList>
    </citation>
    <scope>NUCLEOTIDE SEQUENCE</scope>
</reference>
<evidence type="ECO:0000313" key="4">
    <source>
        <dbReference type="EMBL" id="CAD6025105.1"/>
    </source>
</evidence>
<protein>
    <submittedName>
        <fullName evidence="4">CfaB protein</fullName>
    </submittedName>
    <submittedName>
        <fullName evidence="2">Colonization factor antigen 1</fullName>
    </submittedName>
    <submittedName>
        <fullName evidence="3">Colonization factor antigen b</fullName>
    </submittedName>
</protein>
<feature type="chain" id="PRO_5008429443" evidence="1">
    <location>
        <begin position="24"/>
        <end position="170"/>
    </location>
</feature>
<proteinExistence type="predicted"/>
<dbReference type="PIR" id="B56617">
    <property type="entry name" value="B56617"/>
</dbReference>
<name>Q93V20_ECOLX</name>
<evidence type="ECO:0000313" key="3">
    <source>
        <dbReference type="EMBL" id="ACI30699.1"/>
    </source>
</evidence>
<dbReference type="GO" id="GO:0009289">
    <property type="term" value="C:pilus"/>
    <property type="evidence" value="ECO:0007669"/>
    <property type="project" value="InterPro"/>
</dbReference>
<reference evidence="3" key="2">
    <citation type="journal article" date="2010" name="Ann. Microbiol.">
        <title>Construction and evaluation of chimeric heat-labile toxin B subunit and N-terminal(1-75) fragment of colonization factor antigen I gene of enterotoxigenic Escherichia coli.</title>
        <authorList>
            <person name="Bouzari S."/>
            <person name="Shahrokhi N."/>
            <person name="Dashti A."/>
            <person name="Janani A.-R."/>
            <person name="Jafari A."/>
        </authorList>
    </citation>
    <scope>NUCLEOTIDE SEQUENCE</scope>
    <source>
        <strain evidence="3">MB/ETEC400-2</strain>
    </source>
</reference>
<dbReference type="Gene3D" id="2.60.40.2040">
    <property type="entry name" value="CFA/I fimbrial subunit E, pilin domain"/>
    <property type="match status" value="2"/>
</dbReference>
<dbReference type="EMBL" id="FJ215858">
    <property type="protein sequence ID" value="ACI30699.1"/>
    <property type="molecule type" value="Genomic_DNA"/>
</dbReference>
<sequence>MKFKKTIGAMALTTMFVAVSASAVEKNITVTASVDPAIDLLQADGNALPSAVKLAYSPASKTFESYRVMTQVHTNDATKKVIVKLADTPQLTDVLNSTVQMPISVSWGGQVLSTTAKEFEAAALGYSASGVNGVSSSQELVISAAPKTAGTAPTAGNYSGVVSLVMTLGS</sequence>
<dbReference type="InterPro" id="IPR007540">
    <property type="entry name" value="Fimbrial_CS1-type"/>
</dbReference>
<evidence type="ECO:0000256" key="1">
    <source>
        <dbReference type="SAM" id="SignalP"/>
    </source>
</evidence>
<feature type="signal peptide" evidence="1">
    <location>
        <begin position="1"/>
        <end position="23"/>
    </location>
</feature>
<organism evidence="2">
    <name type="scientific">Escherichia coli</name>
    <dbReference type="NCBI Taxonomy" id="562"/>
    <lineage>
        <taxon>Bacteria</taxon>
        <taxon>Pseudomonadati</taxon>
        <taxon>Pseudomonadota</taxon>
        <taxon>Gammaproteobacteria</taxon>
        <taxon>Enterobacterales</taxon>
        <taxon>Enterobacteriaceae</taxon>
        <taxon>Escherichia</taxon>
    </lineage>
</organism>
<evidence type="ECO:0000313" key="2">
    <source>
        <dbReference type="EMBL" id="AAB30543.1"/>
    </source>
</evidence>
<dbReference type="AlphaFoldDB" id="Q93V20"/>
<dbReference type="Pfam" id="PF04449">
    <property type="entry name" value="Fimbrial_CS1"/>
    <property type="match status" value="1"/>
</dbReference>
<keyword evidence="1" id="KW-0732">Signal</keyword>
<keyword evidence="4" id="KW-0614">Plasmid</keyword>
<geneLocation type="plasmid" evidence="4">
    <name>4</name>
</geneLocation>
<accession>Q93V20</accession>
<dbReference type="EMBL" id="S73191">
    <property type="protein sequence ID" value="AAB30543.1"/>
    <property type="molecule type" value="Genomic_DNA"/>
</dbReference>